<dbReference type="GO" id="GO:0045182">
    <property type="term" value="F:translation regulator activity"/>
    <property type="evidence" value="ECO:0007669"/>
    <property type="project" value="InterPro"/>
</dbReference>
<protein>
    <submittedName>
        <fullName evidence="5">WD40 domain-containing protein</fullName>
    </submittedName>
</protein>
<accession>A0A9Q9CAU1</accession>
<proteinExistence type="inferred from homology"/>
<dbReference type="Gene3D" id="2.130.10.10">
    <property type="entry name" value="YVTN repeat-like/Quinoprotein amine dehydrogenase"/>
    <property type="match status" value="2"/>
</dbReference>
<evidence type="ECO:0000313" key="8">
    <source>
        <dbReference type="Proteomes" id="UP001217963"/>
    </source>
</evidence>
<dbReference type="OrthoDB" id="7875889at2759"/>
<reference evidence="6 8" key="2">
    <citation type="submission" date="2023-02" db="EMBL/GenBank/DDBJ databases">
        <title>Encephalitozoon hellem ATCC 50451 complete genome.</title>
        <authorList>
            <person name="Mascarenhas dos Santos A.C."/>
            <person name="Julian A.T."/>
            <person name="Pombert J.-F."/>
        </authorList>
    </citation>
    <scope>NUCLEOTIDE SEQUENCE [LARGE SCALE GENOMIC DNA]</scope>
    <source>
        <strain evidence="6 8">ATCC 50451</strain>
    </source>
</reference>
<gene>
    <name evidence="5" type="ORF">GPU96_08g15610</name>
    <name evidence="6" type="ORF">PFJ87_08g01310</name>
</gene>
<dbReference type="InterPro" id="IPR019775">
    <property type="entry name" value="WD40_repeat_CS"/>
</dbReference>
<keyword evidence="2 4" id="KW-0853">WD repeat</keyword>
<dbReference type="InterPro" id="IPR001680">
    <property type="entry name" value="WD40_rpt"/>
</dbReference>
<dbReference type="AlphaFoldDB" id="A0A9Q9CAU1"/>
<dbReference type="PROSITE" id="PS00678">
    <property type="entry name" value="WD_REPEATS_1"/>
    <property type="match status" value="2"/>
</dbReference>
<dbReference type="EMBL" id="CP075154">
    <property type="protein sequence ID" value="UTX43787.1"/>
    <property type="molecule type" value="Genomic_DNA"/>
</dbReference>
<keyword evidence="3" id="KW-0677">Repeat</keyword>
<evidence type="ECO:0000256" key="4">
    <source>
        <dbReference type="PROSITE-ProRule" id="PRU00221"/>
    </source>
</evidence>
<dbReference type="Pfam" id="PF00400">
    <property type="entry name" value="WD40"/>
    <property type="match status" value="3"/>
</dbReference>
<dbReference type="InterPro" id="IPR045223">
    <property type="entry name" value="RACK1-like"/>
</dbReference>
<dbReference type="SMART" id="SM00320">
    <property type="entry name" value="WD40"/>
    <property type="match status" value="6"/>
</dbReference>
<feature type="repeat" description="WD" evidence="4">
    <location>
        <begin position="150"/>
        <end position="192"/>
    </location>
</feature>
<dbReference type="Proteomes" id="UP001217963">
    <property type="component" value="Chromosome VIII"/>
</dbReference>
<evidence type="ECO:0000313" key="7">
    <source>
        <dbReference type="Proteomes" id="UP001059546"/>
    </source>
</evidence>
<feature type="repeat" description="WD" evidence="4">
    <location>
        <begin position="63"/>
        <end position="97"/>
    </location>
</feature>
<organism evidence="5 7">
    <name type="scientific">Encephalitozoon hellem</name>
    <name type="common">Microsporidian parasite</name>
    <dbReference type="NCBI Taxonomy" id="27973"/>
    <lineage>
        <taxon>Eukaryota</taxon>
        <taxon>Fungi</taxon>
        <taxon>Fungi incertae sedis</taxon>
        <taxon>Microsporidia</taxon>
        <taxon>Unikaryonidae</taxon>
        <taxon>Encephalitozoon</taxon>
    </lineage>
</organism>
<dbReference type="GO" id="GO:0043022">
    <property type="term" value="F:ribosome binding"/>
    <property type="evidence" value="ECO:0007669"/>
    <property type="project" value="InterPro"/>
</dbReference>
<sequence>MSSAELEVLECLNGHKDEVKGLRVVRVSGKEILYSSSKDKKVFSWDLNSKIESEFGKILKLYEGGHTKRINGLDVSKDGSMMVTVGSDGIGRMWDTEIKKSRPLEGHSRDVLCVSINSNDTKIVTGSVDRTMNLYNTRGELIIKIGKDTEKMHRGWINCVSFHPIEENILASGSADGTVKIWDLDSQEHMQTYLGGVYVDYEKAREKKTSPADYDESKSVTAMAFSKDGSILTYGEKSGKVYLVKLDTKECIQSLDAITPVRSIAVGETEPVIAIGTDESVIIWETISSRIIASYNLKEIGNGVRCLSLAFSGNTLYCGLSTGSIVPLELRKSD</sequence>
<evidence type="ECO:0000313" key="5">
    <source>
        <dbReference type="EMBL" id="UTX43787.1"/>
    </source>
</evidence>
<keyword evidence="8" id="KW-1185">Reference proteome</keyword>
<dbReference type="PROSITE" id="PS50082">
    <property type="entry name" value="WD_REPEATS_2"/>
    <property type="match status" value="3"/>
</dbReference>
<dbReference type="CDD" id="cd00200">
    <property type="entry name" value="WD40"/>
    <property type="match status" value="1"/>
</dbReference>
<comment type="similarity">
    <text evidence="1">Belongs to the WD repeat G protein beta family. Ribosomal protein RACK1 subfamily.</text>
</comment>
<dbReference type="PROSITE" id="PS50294">
    <property type="entry name" value="WD_REPEATS_REGION"/>
    <property type="match status" value="3"/>
</dbReference>
<dbReference type="PRINTS" id="PR00320">
    <property type="entry name" value="GPROTEINBRPT"/>
</dbReference>
<reference evidence="5" key="1">
    <citation type="submission" date="2021-05" db="EMBL/GenBank/DDBJ databases">
        <title>Encephalitozoon hellem ATCC 50604 Complete Genome.</title>
        <authorList>
            <person name="Mascarenhas dos Santos A.C."/>
            <person name="Julian A.T."/>
            <person name="Pombert J.-F."/>
        </authorList>
    </citation>
    <scope>NUCLEOTIDE SEQUENCE</scope>
    <source>
        <strain evidence="5">ATCC 50604</strain>
    </source>
</reference>
<dbReference type="InterPro" id="IPR020472">
    <property type="entry name" value="WD40_PAC1"/>
</dbReference>
<evidence type="ECO:0000256" key="2">
    <source>
        <dbReference type="ARBA" id="ARBA00022574"/>
    </source>
</evidence>
<dbReference type="InterPro" id="IPR036322">
    <property type="entry name" value="WD40_repeat_dom_sf"/>
</dbReference>
<dbReference type="PANTHER" id="PTHR19868">
    <property type="entry name" value="RECEPTOR FOR ACTIVATED PROTEIN KINASE C RACK1"/>
    <property type="match status" value="1"/>
</dbReference>
<feature type="repeat" description="WD" evidence="4">
    <location>
        <begin position="104"/>
        <end position="138"/>
    </location>
</feature>
<dbReference type="Proteomes" id="UP001059546">
    <property type="component" value="Chromosome VIII"/>
</dbReference>
<evidence type="ECO:0000313" key="6">
    <source>
        <dbReference type="EMBL" id="WEL39266.1"/>
    </source>
</evidence>
<dbReference type="EMBL" id="CP119069">
    <property type="protein sequence ID" value="WEL39266.1"/>
    <property type="molecule type" value="Genomic_DNA"/>
</dbReference>
<evidence type="ECO:0000256" key="1">
    <source>
        <dbReference type="ARBA" id="ARBA00007253"/>
    </source>
</evidence>
<evidence type="ECO:0000256" key="3">
    <source>
        <dbReference type="ARBA" id="ARBA00022737"/>
    </source>
</evidence>
<dbReference type="InterPro" id="IPR015943">
    <property type="entry name" value="WD40/YVTN_repeat-like_dom_sf"/>
</dbReference>
<name>A0A9Q9CAU1_ENCHE</name>
<dbReference type="SUPFAM" id="SSF50978">
    <property type="entry name" value="WD40 repeat-like"/>
    <property type="match status" value="1"/>
</dbReference>